<reference evidence="10 12" key="11">
    <citation type="journal article" date="2015" name="Genome Res.">
        <title>The Release 6 reference sequence of the Drosophila melanogaster genome.</title>
        <authorList>
            <person name="Hoskins R.A."/>
            <person name="Carlson J.W."/>
            <person name="Wan K.H."/>
            <person name="Park S."/>
            <person name="Mendez I."/>
            <person name="Galle S.E."/>
            <person name="Booth B.W."/>
            <person name="Pfeiffer B.D."/>
            <person name="George R.A."/>
            <person name="Svirskas R."/>
            <person name="Krzywinski M."/>
            <person name="Schein J."/>
            <person name="Accardo M.C."/>
            <person name="Damia E."/>
            <person name="Messina G."/>
            <person name="Mendez-Lago M."/>
            <person name="de Pablos B."/>
            <person name="Demakova O.V."/>
            <person name="Andreyeva E.N."/>
            <person name="Boldyreva L.V."/>
            <person name="Marra M."/>
            <person name="Carvalho A.B."/>
            <person name="Dimitri P."/>
            <person name="Villasante A."/>
            <person name="Zhimulev I.F."/>
            <person name="Rubin G.M."/>
            <person name="Karpen G.H."/>
            <person name="Celniker S.E."/>
        </authorList>
    </citation>
    <scope>NUCLEOTIDE SEQUENCE [LARGE SCALE GENOMIC DNA]</scope>
    <source>
        <strain evidence="12">Berkeley</strain>
    </source>
</reference>
<evidence type="ECO:0000313" key="11">
    <source>
        <dbReference type="FlyBase" id="FBgn0050296"/>
    </source>
</evidence>
<keyword evidence="5 8" id="KW-1133">Transmembrane helix</keyword>
<dbReference type="VEuPathDB" id="VectorBase:FBgn0050296"/>
<dbReference type="GO" id="GO:0005789">
    <property type="term" value="C:endoplasmic reticulum membrane"/>
    <property type="evidence" value="ECO:0007669"/>
    <property type="project" value="UniProtKB-SubCell"/>
</dbReference>
<dbReference type="Bgee" id="FBgn0050296">
    <property type="expression patterns" value="Expressed in crop (Drosophila) and 170 other cell types or tissues"/>
</dbReference>
<feature type="transmembrane region" description="Helical" evidence="8">
    <location>
        <begin position="145"/>
        <end position="163"/>
    </location>
</feature>
<reference evidence="10 12" key="4">
    <citation type="journal article" date="2002" name="Genome Biol.">
        <title>The transposable elements of the Drosophila melanogaster euchromatin: a genomics perspective.</title>
        <authorList>
            <person name="Kaminker J.S."/>
            <person name="Bergman C.M."/>
            <person name="Kronmiller B."/>
            <person name="Carlson J."/>
            <person name="Svirskas R."/>
            <person name="Patel S."/>
            <person name="Frise E."/>
            <person name="Wheeler D.A."/>
            <person name="Lewis S.E."/>
            <person name="Rubin G.M."/>
            <person name="Ashburner M."/>
            <person name="Celniker S.E."/>
        </authorList>
    </citation>
    <scope>NUCLEOTIDE SEQUENCE [LARGE SCALE GENOMIC DNA]</scope>
    <source>
        <strain evidence="12">Berkeley</strain>
    </source>
</reference>
<reference evidence="10 12" key="7">
    <citation type="journal article" date="2007" name="Science">
        <title>The Release 5.1 annotation of Drosophila melanogaster heterochromatin.</title>
        <authorList>
            <person name="Smith C.D."/>
            <person name="Shu S."/>
            <person name="Mungall C.J."/>
            <person name="Karpen G.H."/>
        </authorList>
    </citation>
    <scope>NUCLEOTIDE SEQUENCE [LARGE SCALE GENOMIC DNA]</scope>
    <source>
        <strain evidence="12">Berkeley</strain>
    </source>
</reference>
<comment type="similarity">
    <text evidence="2">Belongs to the ric-3 family.</text>
</comment>
<feature type="transmembrane region" description="Helical" evidence="8">
    <location>
        <begin position="23"/>
        <end position="42"/>
    </location>
</feature>
<feature type="compositionally biased region" description="Basic and acidic residues" evidence="7">
    <location>
        <begin position="226"/>
        <end position="252"/>
    </location>
</feature>
<reference evidence="10 12" key="5">
    <citation type="journal article" date="2002" name="Genome Biol.">
        <title>Heterochromatic sequences in a Drosophila whole-genome shotgun assembly.</title>
        <authorList>
            <person name="Hoskins R.A."/>
            <person name="Smith C.D."/>
            <person name="Carlson J.W."/>
            <person name="Carvalho A.B."/>
            <person name="Halpern A."/>
            <person name="Kaminker J.S."/>
            <person name="Kennedy C."/>
            <person name="Mungall C.J."/>
            <person name="Sullivan B.A."/>
            <person name="Sutton G.G."/>
            <person name="Yasuhara J.C."/>
            <person name="Wakimoto B.T."/>
            <person name="Myers E.W."/>
            <person name="Celniker S.E."/>
            <person name="Rubin G.M."/>
            <person name="Karpen G.H."/>
        </authorList>
    </citation>
    <scope>NUCLEOTIDE SEQUENCE [LARGE SCALE GENOMIC DNA]</scope>
    <source>
        <strain evidence="12">Berkeley</strain>
    </source>
</reference>
<dbReference type="Proteomes" id="UP000000803">
    <property type="component" value="Chromosome 2R"/>
</dbReference>
<dbReference type="FlyBase" id="FBgn0050296">
    <property type="gene designation" value="RIC-3"/>
</dbReference>
<evidence type="ECO:0000256" key="3">
    <source>
        <dbReference type="ARBA" id="ARBA00022692"/>
    </source>
</evidence>
<dbReference type="BioGRID-ORCS" id="37384">
    <property type="hits" value="0 hits in 1 CRISPR screen"/>
</dbReference>
<evidence type="ECO:0000313" key="10">
    <source>
        <dbReference type="EMBL" id="ACZ94501.1"/>
    </source>
</evidence>
<reference evidence="10 12" key="6">
    <citation type="journal article" date="2005" name="PLoS Comput. Biol.">
        <title>Combined evidence annotation of transposable elements in genome sequences.</title>
        <authorList>
            <person name="Quesneville H."/>
            <person name="Bergman C.M."/>
            <person name="Andrieu O."/>
            <person name="Autard D."/>
            <person name="Nouaud D."/>
            <person name="Ashburner M."/>
            <person name="Anxolabehere D."/>
        </authorList>
    </citation>
    <scope>NUCLEOTIDE SEQUENCE [LARGE SCALE GENOMIC DNA]</scope>
    <source>
        <strain evidence="12">Berkeley</strain>
    </source>
</reference>
<evidence type="ECO:0000256" key="4">
    <source>
        <dbReference type="ARBA" id="ARBA00022824"/>
    </source>
</evidence>
<reference evidence="10 12" key="1">
    <citation type="journal article" date="2000" name="Science">
        <title>The genome sequence of Drosophila melanogaster.</title>
        <authorList>
            <person name="Adams M.D."/>
            <person name="Celniker S.E."/>
            <person name="Holt R.A."/>
            <person name="Evans C.A."/>
            <person name="Gocayne J.D."/>
            <person name="Amanatides P.G."/>
            <person name="Scherer S.E."/>
            <person name="Li P.W."/>
            <person name="Hoskins R.A."/>
            <person name="Galle R.F."/>
            <person name="George R.A."/>
            <person name="Lewis S.E."/>
            <person name="Richards S."/>
            <person name="Ashburner M."/>
            <person name="Henderson S.N."/>
            <person name="Sutton G.G."/>
            <person name="Wortman J.R."/>
            <person name="Yandell M.D."/>
            <person name="Zhang Q."/>
            <person name="Chen L.X."/>
            <person name="Brandon R.C."/>
            <person name="Rogers Y.H."/>
            <person name="Blazej R.G."/>
            <person name="Champe M."/>
            <person name="Pfeiffer B.D."/>
            <person name="Wan K.H."/>
            <person name="Doyle C."/>
            <person name="Baxter E.G."/>
            <person name="Helt G."/>
            <person name="Nelson C.R."/>
            <person name="Gabor G.L."/>
            <person name="Abril J.F."/>
            <person name="Agbayani A."/>
            <person name="An H.J."/>
            <person name="Andrews-Pfannkoch C."/>
            <person name="Baldwin D."/>
            <person name="Ballew R.M."/>
            <person name="Basu A."/>
            <person name="Baxendale J."/>
            <person name="Bayraktaroglu L."/>
            <person name="Beasley E.M."/>
            <person name="Beeson K.Y."/>
            <person name="Benos P.V."/>
            <person name="Berman B.P."/>
            <person name="Bhandari D."/>
            <person name="Bolshakov S."/>
            <person name="Borkova D."/>
            <person name="Botchan M.R."/>
            <person name="Bouck J."/>
            <person name="Brokstein P."/>
            <person name="Brottier P."/>
            <person name="Burtis K.C."/>
            <person name="Busam D.A."/>
            <person name="Butler H."/>
            <person name="Cadieu E."/>
            <person name="Center A."/>
            <person name="Chandra I."/>
            <person name="Cherry J.M."/>
            <person name="Cawley S."/>
            <person name="Dahlke C."/>
            <person name="Davenport L.B."/>
            <person name="Davies P."/>
            <person name="de Pablos B."/>
            <person name="Delcher A."/>
            <person name="Deng Z."/>
            <person name="Mays A.D."/>
            <person name="Dew I."/>
            <person name="Dietz S.M."/>
            <person name="Dodson K."/>
            <person name="Doup L.E."/>
            <person name="Downes M."/>
            <person name="Dugan-Rocha S."/>
            <person name="Dunkov B.C."/>
            <person name="Dunn P."/>
            <person name="Durbin K.J."/>
            <person name="Evangelista C.C."/>
            <person name="Ferraz C."/>
            <person name="Ferriera S."/>
            <person name="Fleischmann W."/>
            <person name="Fosler C."/>
            <person name="Gabrielian A.E."/>
            <person name="Garg N.S."/>
            <person name="Gelbart W.M."/>
            <person name="Glasser K."/>
            <person name="Glodek A."/>
            <person name="Gong F."/>
            <person name="Gorrell J.H."/>
            <person name="Gu Z."/>
            <person name="Guan P."/>
            <person name="Harris M."/>
            <person name="Harris N.L."/>
            <person name="Harvey D."/>
            <person name="Heiman T.J."/>
            <person name="Hernandez J.R."/>
            <person name="Houck J."/>
            <person name="Hostin D."/>
            <person name="Houston K.A."/>
            <person name="Howland T.J."/>
            <person name="Wei M.H."/>
            <person name="Ibegwam C."/>
            <person name="Jalali M."/>
            <person name="Kalush F."/>
            <person name="Karpen G.H."/>
            <person name="Ke Z."/>
            <person name="Kennison J.A."/>
            <person name="Ketchum K.A."/>
            <person name="Kimmel B.E."/>
            <person name="Kodira C.D."/>
            <person name="Kraft C."/>
            <person name="Kravitz S."/>
            <person name="Kulp D."/>
            <person name="Lai Z."/>
            <person name="Lasko P."/>
            <person name="Lei Y."/>
            <person name="Levitsky A.A."/>
            <person name="Li J."/>
            <person name="Li Z."/>
            <person name="Liang Y."/>
            <person name="Lin X."/>
            <person name="Liu X."/>
            <person name="Mattei B."/>
            <person name="McIntosh T.C."/>
            <person name="McLeod M.P."/>
            <person name="McPherson D."/>
            <person name="Merkulov G."/>
            <person name="Milshina N.V."/>
            <person name="Mobarry C."/>
            <person name="Morris J."/>
            <person name="Moshrefi A."/>
            <person name="Mount S.M."/>
            <person name="Moy M."/>
            <person name="Murphy B."/>
            <person name="Murphy L."/>
            <person name="Muzny D.M."/>
            <person name="Nelson D.L."/>
            <person name="Nelson D.R."/>
            <person name="Nelson K.A."/>
            <person name="Nixon K."/>
            <person name="Nusskern D.R."/>
            <person name="Pacleb J.M."/>
            <person name="Palazzolo M."/>
            <person name="Pittman G.S."/>
            <person name="Pan S."/>
            <person name="Pollard J."/>
            <person name="Puri V."/>
            <person name="Reese M.G."/>
            <person name="Reinert K."/>
            <person name="Remington K."/>
            <person name="Saunders R.D."/>
            <person name="Scheeler F."/>
            <person name="Shen H."/>
            <person name="Shue B.C."/>
            <person name="Siden-Kiamos I."/>
            <person name="Simpson M."/>
            <person name="Skupski M.P."/>
            <person name="Smith T."/>
            <person name="Spier E."/>
            <person name="Spradling A.C."/>
            <person name="Stapleton M."/>
            <person name="Strong R."/>
            <person name="Sun E."/>
            <person name="Svirskas R."/>
            <person name="Tector C."/>
            <person name="Turner R."/>
            <person name="Venter E."/>
            <person name="Wang A.H."/>
            <person name="Wang X."/>
            <person name="Wang Z.Y."/>
            <person name="Wassarman D.A."/>
            <person name="Weinstock G.M."/>
            <person name="Weissenbach J."/>
            <person name="Williams S.M."/>
            <person name="WoodageT"/>
            <person name="Worley K.C."/>
            <person name="Wu D."/>
            <person name="Yang S."/>
            <person name="Yao Q.A."/>
            <person name="Ye J."/>
            <person name="Yeh R.F."/>
            <person name="Zaveri J.S."/>
            <person name="Zhan M."/>
            <person name="Zhang G."/>
            <person name="Zhao Q."/>
            <person name="Zheng L."/>
            <person name="Zheng X.H."/>
            <person name="Zhong F.N."/>
            <person name="Zhong W."/>
            <person name="Zhou X."/>
            <person name="Zhu S."/>
            <person name="Zhu X."/>
            <person name="Smith H.O."/>
            <person name="Gibbs R.A."/>
            <person name="Myers E.W."/>
            <person name="Rubin G.M."/>
            <person name="Venter J.C."/>
        </authorList>
    </citation>
    <scope>NUCLEOTIDE SEQUENCE [LARGE SCALE GENOMIC DNA]</scope>
    <source>
        <strain evidence="12">Berkeley</strain>
    </source>
</reference>
<evidence type="ECO:0000256" key="6">
    <source>
        <dbReference type="ARBA" id="ARBA00023136"/>
    </source>
</evidence>
<feature type="region of interest" description="Disordered" evidence="7">
    <location>
        <begin position="53"/>
        <end position="72"/>
    </location>
</feature>
<dbReference type="OrthoDB" id="10070774at2759"/>
<gene>
    <name evidence="10 11" type="primary">RIC-3</name>
    <name evidence="10" type="synonym">CG15652</name>
    <name evidence="10" type="synonym">CG30926</name>
    <name evidence="10" type="synonym">CG9349</name>
    <name evidence="10" type="synonym">Dmel\CG30296</name>
    <name evidence="10" type="synonym">DmRIC-3</name>
    <name evidence="10" type="synonym">Ric3</name>
    <name evidence="10 11" type="ORF">CG30296</name>
    <name evidence="10" type="ORF">Dmel_CG30296</name>
</gene>
<feature type="compositionally biased region" description="Polar residues" evidence="7">
    <location>
        <begin position="253"/>
        <end position="271"/>
    </location>
</feature>
<dbReference type="AlphaFoldDB" id="E1JGQ1"/>
<accession>E1JGQ1</accession>
<dbReference type="Pfam" id="PF15361">
    <property type="entry name" value="RIC3"/>
    <property type="match status" value="1"/>
</dbReference>
<evidence type="ECO:0000256" key="5">
    <source>
        <dbReference type="ARBA" id="ARBA00022989"/>
    </source>
</evidence>
<comment type="subcellular location">
    <subcellularLocation>
        <location evidence="1">Endoplasmic reticulum membrane</location>
    </subcellularLocation>
</comment>
<evidence type="ECO:0000256" key="1">
    <source>
        <dbReference type="ARBA" id="ARBA00004586"/>
    </source>
</evidence>
<keyword evidence="13" id="KW-1267">Proteomics identification</keyword>
<dbReference type="CTD" id="37384"/>
<evidence type="ECO:0000256" key="2">
    <source>
        <dbReference type="ARBA" id="ARBA00008538"/>
    </source>
</evidence>
<keyword evidence="4" id="KW-0256">Endoplasmic reticulum</keyword>
<dbReference type="InterPro" id="IPR032763">
    <property type="entry name" value="RIC3_N"/>
</dbReference>
<dbReference type="DNASU" id="37384"/>
<reference evidence="10 12" key="10">
    <citation type="journal article" date="2015" name="G3 (Bethesda)">
        <title>Gene Model Annotations for Drosophila melanogaster: The Rule-Benders.</title>
        <authorList>
            <consortium name="FlyBase Consortium"/>
            <person name="Crosby M.A."/>
            <person name="Gramates L.S."/>
            <person name="Dos Santos G."/>
            <person name="Matthews B.B."/>
            <person name="St Pierre S.E."/>
            <person name="Zhou P."/>
            <person name="Schroeder A.J."/>
            <person name="Falls K."/>
            <person name="Emmert D.B."/>
            <person name="Russo S.M."/>
            <person name="Gelbart W.M."/>
            <person name="null"/>
        </authorList>
    </citation>
    <scope>NUCLEOTIDE SEQUENCE [LARGE SCALE GENOMIC DNA]</scope>
    <source>
        <strain evidence="12">Berkeley</strain>
    </source>
</reference>
<name>E1JGQ1_DROME</name>
<evidence type="ECO:0000313" key="12">
    <source>
        <dbReference type="Proteomes" id="UP000000803"/>
    </source>
</evidence>
<dbReference type="AGR" id="FB:FBgn0050296"/>
<reference evidence="10 12" key="2">
    <citation type="journal article" date="2002" name="Genome Biol.">
        <title>Finishing a whole-genome shotgun: release 3 of the Drosophila melanogaster euchromatic genome sequence.</title>
        <authorList>
            <person name="Celniker S.E."/>
            <person name="Wheeler D.A."/>
            <person name="Kronmiller B."/>
            <person name="Carlson J.W."/>
            <person name="Halpern A."/>
            <person name="Patel S."/>
            <person name="Adams M."/>
            <person name="Champe M."/>
            <person name="Dugan S.P."/>
            <person name="Frise E."/>
            <person name="Hodgson A."/>
            <person name="George R.A."/>
            <person name="Hoskins R.A."/>
            <person name="Laverty T."/>
            <person name="Muzny D.M."/>
            <person name="Nelson C.R."/>
            <person name="Pacleb J.M."/>
            <person name="Park S."/>
            <person name="Pfeiffer B.D."/>
            <person name="Richards S."/>
            <person name="Sodergren E.J."/>
            <person name="Svirskas R."/>
            <person name="Tabor P.E."/>
            <person name="Wan K."/>
            <person name="Stapleton M."/>
            <person name="Sutton G.G."/>
            <person name="Venter C."/>
            <person name="Weinstock G."/>
            <person name="Scherer S.E."/>
            <person name="Myers E.W."/>
            <person name="Gibbs R.A."/>
            <person name="Rubin G.M."/>
        </authorList>
    </citation>
    <scope>NUCLEOTIDE SEQUENCE [LARGE SCALE GENOMIC DNA]</scope>
    <source>
        <strain evidence="12">Berkeley</strain>
    </source>
</reference>
<keyword evidence="10" id="KW-0675">Receptor</keyword>
<proteinExistence type="evidence at protein level"/>
<sequence length="385" mass="41888">MPATATSKPRAPLVEEGMTPKKTALIIVTVIGCIAILWPKVFHPMMFGGVPPSQPNFKDPRAAPGGLRQERPAHLHPESIYQAMRERGRAIPATPTVPILERKTSPSNPPPRIVDGRPGPIPGMRPPMGAGALHQPQQRGSSMGFLMPLYTIGIVVFFGYTLMKIMFKKQVPNDPYGAAPPNPAFRQEVFGSQNHSQVEDLGGSKLVVTAIQGLIDAADEQLNGQDKQRATSDTETDSNKKNDNEKTREQPLDKQNLSNGHASSTDQNPEQETVAKGARKRRDLSAEQELTSKLEDNLPEPQSIYLEGALAHESQILVADSQIKREEVYDSELNGSAEEPAIILSSRMTLSLINLDANQQNGNAGKSAVESPLADDIEIIGHDEQ</sequence>
<feature type="region of interest" description="Disordered" evidence="7">
    <location>
        <begin position="220"/>
        <end position="296"/>
    </location>
</feature>
<keyword evidence="6 8" id="KW-0472">Membrane</keyword>
<evidence type="ECO:0000256" key="7">
    <source>
        <dbReference type="SAM" id="MobiDB-lite"/>
    </source>
</evidence>
<dbReference type="ExpressionAtlas" id="E1JGQ1">
    <property type="expression patterns" value="baseline and differential"/>
</dbReference>
<dbReference type="GeneID" id="37384"/>
<protein>
    <submittedName>
        <fullName evidence="10">RIC3 acetylcholine receptor chaperone, isoform P</fullName>
    </submittedName>
</protein>
<organism evidence="10 12">
    <name type="scientific">Drosophila melanogaster</name>
    <name type="common">Fruit fly</name>
    <dbReference type="NCBI Taxonomy" id="7227"/>
    <lineage>
        <taxon>Eukaryota</taxon>
        <taxon>Metazoa</taxon>
        <taxon>Ecdysozoa</taxon>
        <taxon>Arthropoda</taxon>
        <taxon>Hexapoda</taxon>
        <taxon>Insecta</taxon>
        <taxon>Pterygota</taxon>
        <taxon>Neoptera</taxon>
        <taxon>Endopterygota</taxon>
        <taxon>Diptera</taxon>
        <taxon>Brachycera</taxon>
        <taxon>Muscomorpha</taxon>
        <taxon>Ephydroidea</taxon>
        <taxon>Drosophilidae</taxon>
        <taxon>Drosophila</taxon>
        <taxon>Sophophora</taxon>
    </lineage>
</organism>
<reference evidence="10 12" key="8">
    <citation type="journal article" date="2007" name="Science">
        <title>Sequence finishing and mapping of Drosophila melanogaster heterochromatin.</title>
        <authorList>
            <person name="Hoskins R.A."/>
            <person name="Carlson J.W."/>
            <person name="Kennedy C."/>
            <person name="Acevedo D."/>
            <person name="Evans-Holm M."/>
            <person name="Frise E."/>
            <person name="Wan K.H."/>
            <person name="Park S."/>
            <person name="Mendez-Lago M."/>
            <person name="Rossi F."/>
            <person name="Villasante A."/>
            <person name="Dimitri P."/>
            <person name="Karpen G.H."/>
            <person name="Celniker S.E."/>
        </authorList>
    </citation>
    <scope>NUCLEOTIDE SEQUENCE [LARGE SCALE GENOMIC DNA]</scope>
    <source>
        <strain evidence="12">Berkeley</strain>
    </source>
</reference>
<dbReference type="RefSeq" id="NP_001163229.1">
    <property type="nucleotide sequence ID" value="NM_001169758.2"/>
</dbReference>
<keyword evidence="3 8" id="KW-0812">Transmembrane</keyword>
<feature type="region of interest" description="Disordered" evidence="7">
    <location>
        <begin position="361"/>
        <end position="385"/>
    </location>
</feature>
<feature type="domain" description="Resistance to inhibitors of cholinesterase protein 3 N-terminal" evidence="9">
    <location>
        <begin position="30"/>
        <end position="221"/>
    </location>
</feature>
<dbReference type="PANTHER" id="PTHR21723">
    <property type="entry name" value="RESISTANCE TO INHIBITORS OF CHOLINESTERASE PROTEIN 3 RIC3"/>
    <property type="match status" value="1"/>
</dbReference>
<evidence type="ECO:0000256" key="8">
    <source>
        <dbReference type="SAM" id="Phobius"/>
    </source>
</evidence>
<dbReference type="EMBL" id="AE013599">
    <property type="protein sequence ID" value="ACZ94501.1"/>
    <property type="molecule type" value="Genomic_DNA"/>
</dbReference>
<dbReference type="InterPro" id="IPR026160">
    <property type="entry name" value="Ric3"/>
</dbReference>
<dbReference type="PANTHER" id="PTHR21723:SF3">
    <property type="entry name" value="PROTEIN RIC-3"/>
    <property type="match status" value="1"/>
</dbReference>
<keyword evidence="12" id="KW-1185">Reference proteome</keyword>
<reference evidence="10 12" key="9">
    <citation type="journal article" date="2015" name="G3 (Bethesda)">
        <title>Gene Model Annotations for Drosophila melanogaster: Impact of High-Throughput Data.</title>
        <authorList>
            <consortium name="FlyBase Consortium"/>
            <person name="Matthews B.B."/>
            <person name="Dos Santos G."/>
            <person name="Crosby M.A."/>
            <person name="Emmert D.B."/>
            <person name="St Pierre S.E."/>
            <person name="Gramates L.S."/>
            <person name="Zhou P."/>
            <person name="Schroeder A.J."/>
            <person name="Falls K."/>
            <person name="Strelets V."/>
            <person name="Russo S.M."/>
            <person name="Gelbart W.M."/>
            <person name="null"/>
        </authorList>
    </citation>
    <scope>NUCLEOTIDE SEQUENCE [LARGE SCALE GENOMIC DNA]</scope>
    <source>
        <strain evidence="12">Berkeley</strain>
    </source>
</reference>
<evidence type="ECO:0000259" key="9">
    <source>
        <dbReference type="Pfam" id="PF15361"/>
    </source>
</evidence>
<evidence type="ECO:0007829" key="13">
    <source>
        <dbReference type="PeptideAtlas" id="E1JGQ1"/>
    </source>
</evidence>
<reference evidence="10 12" key="3">
    <citation type="journal article" date="2002" name="Genome Biol.">
        <title>Annotation of the Drosophila melanogaster euchromatic genome: a systematic review.</title>
        <authorList>
            <person name="Misra S."/>
            <person name="Crosby M.A."/>
            <person name="Mungall C.J."/>
            <person name="Matthews B.B."/>
            <person name="Campbell K.S."/>
            <person name="Hradecky P."/>
            <person name="Huang Y."/>
            <person name="Kaminker J.S."/>
            <person name="Millburn G.H."/>
            <person name="Prochnik S.E."/>
            <person name="Smith C.D."/>
            <person name="Tupy J.L."/>
            <person name="Whitfied E.J."/>
            <person name="Bayraktaroglu L."/>
            <person name="Berman B.P."/>
            <person name="Bettencourt B.R."/>
            <person name="Celniker S.E."/>
            <person name="de Grey A.D."/>
            <person name="Drysdale R.A."/>
            <person name="Harris N.L."/>
            <person name="Richter J."/>
            <person name="Russo S."/>
            <person name="Schroeder A.J."/>
            <person name="Shu S.Q."/>
            <person name="Stapleton M."/>
            <person name="Yamada C."/>
            <person name="Ashburner M."/>
            <person name="Gelbart W.M."/>
            <person name="Rubin G.M."/>
            <person name="Lewis S.E."/>
        </authorList>
    </citation>
    <scope>GENOME REANNOTATION</scope>
    <source>
        <strain evidence="12">Berkeley</strain>
    </source>
</reference>